<evidence type="ECO:0000256" key="2">
    <source>
        <dbReference type="ARBA" id="ARBA00023125"/>
    </source>
</evidence>
<dbReference type="GO" id="GO:0006310">
    <property type="term" value="P:DNA recombination"/>
    <property type="evidence" value="ECO:0007669"/>
    <property type="project" value="UniProtKB-KW"/>
</dbReference>
<dbReference type="PROSITE" id="PS51898">
    <property type="entry name" value="TYR_RECOMBINASE"/>
    <property type="match status" value="1"/>
</dbReference>
<dbReference type="PROSITE" id="PS51900">
    <property type="entry name" value="CB"/>
    <property type="match status" value="1"/>
</dbReference>
<dbReference type="InterPro" id="IPR010998">
    <property type="entry name" value="Integrase_recombinase_N"/>
</dbReference>
<evidence type="ECO:0000259" key="5">
    <source>
        <dbReference type="PROSITE" id="PS51900"/>
    </source>
</evidence>
<gene>
    <name evidence="6" type="ORF">METZ01_LOCUS11105</name>
</gene>
<dbReference type="InterPro" id="IPR004107">
    <property type="entry name" value="Integrase_SAM-like_N"/>
</dbReference>
<dbReference type="Pfam" id="PF02899">
    <property type="entry name" value="Phage_int_SAM_1"/>
    <property type="match status" value="1"/>
</dbReference>
<evidence type="ECO:0000259" key="4">
    <source>
        <dbReference type="PROSITE" id="PS51898"/>
    </source>
</evidence>
<dbReference type="Gene3D" id="1.10.443.10">
    <property type="entry name" value="Intergrase catalytic core"/>
    <property type="match status" value="1"/>
</dbReference>
<dbReference type="InterPro" id="IPR013762">
    <property type="entry name" value="Integrase-like_cat_sf"/>
</dbReference>
<dbReference type="Pfam" id="PF00589">
    <property type="entry name" value="Phage_integrase"/>
    <property type="match status" value="1"/>
</dbReference>
<evidence type="ECO:0008006" key="7">
    <source>
        <dbReference type="Google" id="ProtNLM"/>
    </source>
</evidence>
<dbReference type="AlphaFoldDB" id="A0A381NUG4"/>
<evidence type="ECO:0000256" key="3">
    <source>
        <dbReference type="ARBA" id="ARBA00023172"/>
    </source>
</evidence>
<sequence length="295" mass="34280">MYFSNFFDYLSKEKKYSINTISAYKKDLSTFHLFCNEEHGIKDITKVSYSIVRSWIINLSDSNLSPLTINRKISALNSYYDFLIKTEVIKDSPTKNHKRLKVQPKIIIPFSEEEVFTVMDVFENTFQGKRDMLIIDTLYSTGIRRDELIKIKLKDIFFNESLIKVHGKRNKERLVPVLPTLVKNIKDYLDFRSNIKSVKENLFITRRGLPIGPSLVYRVVKKYFSKASSKVKISPHVLRHSFATHLLNNGADINTIKEILGHSSLASTQIYTKIKLPKIISDYKKNHPREINNKG</sequence>
<evidence type="ECO:0000313" key="6">
    <source>
        <dbReference type="EMBL" id="SUZ58251.1"/>
    </source>
</evidence>
<keyword evidence="3" id="KW-0233">DNA recombination</keyword>
<reference evidence="6" key="1">
    <citation type="submission" date="2018-05" db="EMBL/GenBank/DDBJ databases">
        <authorList>
            <person name="Lanie J.A."/>
            <person name="Ng W.-L."/>
            <person name="Kazmierczak K.M."/>
            <person name="Andrzejewski T.M."/>
            <person name="Davidsen T.M."/>
            <person name="Wayne K.J."/>
            <person name="Tettelin H."/>
            <person name="Glass J.I."/>
            <person name="Rusch D."/>
            <person name="Podicherti R."/>
            <person name="Tsui H.-C.T."/>
            <person name="Winkler M.E."/>
        </authorList>
    </citation>
    <scope>NUCLEOTIDE SEQUENCE</scope>
</reference>
<evidence type="ECO:0000256" key="1">
    <source>
        <dbReference type="ARBA" id="ARBA00022908"/>
    </source>
</evidence>
<accession>A0A381NUG4</accession>
<dbReference type="Gene3D" id="1.10.150.130">
    <property type="match status" value="1"/>
</dbReference>
<dbReference type="GO" id="GO:0015074">
    <property type="term" value="P:DNA integration"/>
    <property type="evidence" value="ECO:0007669"/>
    <property type="project" value="UniProtKB-KW"/>
</dbReference>
<feature type="domain" description="Tyr recombinase" evidence="4">
    <location>
        <begin position="105"/>
        <end position="284"/>
    </location>
</feature>
<dbReference type="InterPro" id="IPR050090">
    <property type="entry name" value="Tyrosine_recombinase_XerCD"/>
</dbReference>
<organism evidence="6">
    <name type="scientific">marine metagenome</name>
    <dbReference type="NCBI Taxonomy" id="408172"/>
    <lineage>
        <taxon>unclassified sequences</taxon>
        <taxon>metagenomes</taxon>
        <taxon>ecological metagenomes</taxon>
    </lineage>
</organism>
<dbReference type="GO" id="GO:0003677">
    <property type="term" value="F:DNA binding"/>
    <property type="evidence" value="ECO:0007669"/>
    <property type="project" value="UniProtKB-KW"/>
</dbReference>
<name>A0A381NUG4_9ZZZZ</name>
<keyword evidence="2" id="KW-0238">DNA-binding</keyword>
<dbReference type="InterPro" id="IPR002104">
    <property type="entry name" value="Integrase_catalytic"/>
</dbReference>
<dbReference type="EMBL" id="UINC01000607">
    <property type="protein sequence ID" value="SUZ58251.1"/>
    <property type="molecule type" value="Genomic_DNA"/>
</dbReference>
<dbReference type="SUPFAM" id="SSF56349">
    <property type="entry name" value="DNA breaking-rejoining enzymes"/>
    <property type="match status" value="1"/>
</dbReference>
<dbReference type="PANTHER" id="PTHR30349:SF41">
    <property type="entry name" value="INTEGRASE_RECOMBINASE PROTEIN MJ0367-RELATED"/>
    <property type="match status" value="1"/>
</dbReference>
<keyword evidence="1" id="KW-0229">DNA integration</keyword>
<feature type="domain" description="Core-binding (CB)" evidence="5">
    <location>
        <begin position="1"/>
        <end position="84"/>
    </location>
</feature>
<proteinExistence type="predicted"/>
<dbReference type="InterPro" id="IPR044068">
    <property type="entry name" value="CB"/>
</dbReference>
<dbReference type="InterPro" id="IPR011010">
    <property type="entry name" value="DNA_brk_join_enz"/>
</dbReference>
<dbReference type="PANTHER" id="PTHR30349">
    <property type="entry name" value="PHAGE INTEGRASE-RELATED"/>
    <property type="match status" value="1"/>
</dbReference>
<protein>
    <recommendedName>
        <fullName evidence="7">Integrase</fullName>
    </recommendedName>
</protein>